<evidence type="ECO:0000256" key="2">
    <source>
        <dbReference type="ARBA" id="ARBA00023015"/>
    </source>
</evidence>
<evidence type="ECO:0000256" key="4">
    <source>
        <dbReference type="ARBA" id="ARBA00023163"/>
    </source>
</evidence>
<dbReference type="EMBL" id="JAPCID010000002">
    <property type="protein sequence ID" value="MDA0136303.1"/>
    <property type="molecule type" value="Genomic_DNA"/>
</dbReference>
<feature type="domain" description="HTH lysR-type" evidence="5">
    <location>
        <begin position="1"/>
        <end position="58"/>
    </location>
</feature>
<dbReference type="InterPro" id="IPR036390">
    <property type="entry name" value="WH_DNA-bd_sf"/>
</dbReference>
<evidence type="ECO:0000256" key="3">
    <source>
        <dbReference type="ARBA" id="ARBA00023125"/>
    </source>
</evidence>
<evidence type="ECO:0000313" key="6">
    <source>
        <dbReference type="EMBL" id="MDA0136303.1"/>
    </source>
</evidence>
<dbReference type="SUPFAM" id="SSF53850">
    <property type="entry name" value="Periplasmic binding protein-like II"/>
    <property type="match status" value="1"/>
</dbReference>
<reference evidence="6" key="1">
    <citation type="submission" date="2022-10" db="EMBL/GenBank/DDBJ databases">
        <title>The WGS of Solirubrobacter sp. CPCC 204708.</title>
        <authorList>
            <person name="Jiang Z."/>
        </authorList>
    </citation>
    <scope>NUCLEOTIDE SEQUENCE</scope>
    <source>
        <strain evidence="6">CPCC 204708</strain>
    </source>
</reference>
<gene>
    <name evidence="6" type="ORF">OJ962_02255</name>
</gene>
<organism evidence="6 7">
    <name type="scientific">Solirubrobacter deserti</name>
    <dbReference type="NCBI Taxonomy" id="2282478"/>
    <lineage>
        <taxon>Bacteria</taxon>
        <taxon>Bacillati</taxon>
        <taxon>Actinomycetota</taxon>
        <taxon>Thermoleophilia</taxon>
        <taxon>Solirubrobacterales</taxon>
        <taxon>Solirubrobacteraceae</taxon>
        <taxon>Solirubrobacter</taxon>
    </lineage>
</organism>
<dbReference type="Gene3D" id="1.10.10.10">
    <property type="entry name" value="Winged helix-like DNA-binding domain superfamily/Winged helix DNA-binding domain"/>
    <property type="match status" value="1"/>
</dbReference>
<dbReference type="Pfam" id="PF00126">
    <property type="entry name" value="HTH_1"/>
    <property type="match status" value="1"/>
</dbReference>
<sequence length="313" mass="33127">MELRRLRLLLELSRRGTIAAVADTLAYSPSSISVQLAELEREVGVKLLRRVGRNVQLTPAGWRLAEHAERALAADEAILTELAGLGGTPRGRVRVTFVQTPALALLPNALATLAQTAPDLHIEVSQRETRPALEELRSRAVDVVLGIDYDPAPVARHRDVHRVDLIRERVLMAVPATHPLATTGEPIPLAAVEHAVWAAGHHGTGHAASVEALCNGLGGYAPDVRHRTDDALILRALVSSGGVVTLLPALIASATDRVAVRPVAEGEVLRTIFTAVRATAAGLPAVVAVREALRAAAHAAVAGRDDVTVIPET</sequence>
<protein>
    <submittedName>
        <fullName evidence="6">LysR family transcriptional regulator</fullName>
    </submittedName>
</protein>
<dbReference type="Gene3D" id="3.40.190.10">
    <property type="entry name" value="Periplasmic binding protein-like II"/>
    <property type="match status" value="2"/>
</dbReference>
<name>A0ABT4RCR3_9ACTN</name>
<dbReference type="PROSITE" id="PS50931">
    <property type="entry name" value="HTH_LYSR"/>
    <property type="match status" value="1"/>
</dbReference>
<keyword evidence="4" id="KW-0804">Transcription</keyword>
<keyword evidence="3" id="KW-0238">DNA-binding</keyword>
<comment type="caution">
    <text evidence="6">The sequence shown here is derived from an EMBL/GenBank/DDBJ whole genome shotgun (WGS) entry which is preliminary data.</text>
</comment>
<dbReference type="Pfam" id="PF03466">
    <property type="entry name" value="LysR_substrate"/>
    <property type="match status" value="1"/>
</dbReference>
<dbReference type="PANTHER" id="PTHR30346:SF29">
    <property type="entry name" value="LYSR SUBSTRATE-BINDING"/>
    <property type="match status" value="1"/>
</dbReference>
<keyword evidence="7" id="KW-1185">Reference proteome</keyword>
<dbReference type="InterPro" id="IPR000847">
    <property type="entry name" value="LysR_HTH_N"/>
</dbReference>
<dbReference type="InterPro" id="IPR036388">
    <property type="entry name" value="WH-like_DNA-bd_sf"/>
</dbReference>
<dbReference type="Proteomes" id="UP001147700">
    <property type="component" value="Unassembled WGS sequence"/>
</dbReference>
<keyword evidence="2" id="KW-0805">Transcription regulation</keyword>
<dbReference type="PANTHER" id="PTHR30346">
    <property type="entry name" value="TRANSCRIPTIONAL DUAL REGULATOR HCAR-RELATED"/>
    <property type="match status" value="1"/>
</dbReference>
<comment type="similarity">
    <text evidence="1">Belongs to the LysR transcriptional regulatory family.</text>
</comment>
<dbReference type="InterPro" id="IPR005119">
    <property type="entry name" value="LysR_subst-bd"/>
</dbReference>
<dbReference type="SUPFAM" id="SSF46785">
    <property type="entry name" value="Winged helix' DNA-binding domain"/>
    <property type="match status" value="1"/>
</dbReference>
<evidence type="ECO:0000256" key="1">
    <source>
        <dbReference type="ARBA" id="ARBA00009437"/>
    </source>
</evidence>
<dbReference type="RefSeq" id="WP_202953233.1">
    <property type="nucleotide sequence ID" value="NZ_JAPCID010000002.1"/>
</dbReference>
<accession>A0ABT4RCR3</accession>
<evidence type="ECO:0000313" key="7">
    <source>
        <dbReference type="Proteomes" id="UP001147700"/>
    </source>
</evidence>
<proteinExistence type="inferred from homology"/>
<evidence type="ECO:0000259" key="5">
    <source>
        <dbReference type="PROSITE" id="PS50931"/>
    </source>
</evidence>